<keyword evidence="1" id="KW-0472">Membrane</keyword>
<sequence length="132" mass="13616">MDMNEIGGATLVAGFLTVLLVLYRDPVYGLDAATDGVASVVYFAVLPVTGLLAGVYAYTDGPYSVVPLFFLGSYLGVFGLALTLGSVLGPNPIGLFVGVGIVLLSLSLVALVASVLRSTASVRLDFLESPSR</sequence>
<keyword evidence="1" id="KW-1133">Transmembrane helix</keyword>
<accession>A0A9R1D6D9</accession>
<feature type="transmembrane region" description="Helical" evidence="1">
    <location>
        <begin position="40"/>
        <end position="58"/>
    </location>
</feature>
<gene>
    <name evidence="2" type="ORF">KM295_11970</name>
</gene>
<feature type="transmembrane region" description="Helical" evidence="1">
    <location>
        <begin position="65"/>
        <end position="87"/>
    </location>
</feature>
<organism evidence="2 3">
    <name type="scientific">Natronomonas aquatica</name>
    <dbReference type="NCBI Taxonomy" id="2841590"/>
    <lineage>
        <taxon>Archaea</taxon>
        <taxon>Methanobacteriati</taxon>
        <taxon>Methanobacteriota</taxon>
        <taxon>Stenosarchaea group</taxon>
        <taxon>Halobacteria</taxon>
        <taxon>Halobacteriales</taxon>
        <taxon>Natronomonadaceae</taxon>
        <taxon>Natronomonas</taxon>
    </lineage>
</organism>
<protein>
    <submittedName>
        <fullName evidence="2">Uncharacterized protein</fullName>
    </submittedName>
</protein>
<name>A0A9R1D6D9_9EURY</name>
<keyword evidence="3" id="KW-1185">Reference proteome</keyword>
<evidence type="ECO:0000313" key="2">
    <source>
        <dbReference type="EMBL" id="MCQ4334181.1"/>
    </source>
</evidence>
<dbReference type="EMBL" id="JAHLKM010000018">
    <property type="protein sequence ID" value="MCQ4334181.1"/>
    <property type="molecule type" value="Genomic_DNA"/>
</dbReference>
<proteinExistence type="predicted"/>
<keyword evidence="1" id="KW-0812">Transmembrane</keyword>
<dbReference type="RefSeq" id="WP_256030218.1">
    <property type="nucleotide sequence ID" value="NZ_JAHLKM010000018.1"/>
</dbReference>
<evidence type="ECO:0000256" key="1">
    <source>
        <dbReference type="SAM" id="Phobius"/>
    </source>
</evidence>
<reference evidence="2" key="1">
    <citation type="journal article" date="2023" name="Front. Microbiol.">
        <title>Genomic-based phylogenetic and metabolic analyses of the genus Natronomonas, and description of Natronomonas aquatica sp. nov.</title>
        <authorList>
            <person name="Garcia-Roldan A."/>
            <person name="Duran-Viseras A."/>
            <person name="de la Haba R.R."/>
            <person name="Corral P."/>
            <person name="Sanchez-Porro C."/>
            <person name="Ventosa A."/>
        </authorList>
    </citation>
    <scope>NUCLEOTIDE SEQUENCE</scope>
    <source>
        <strain evidence="2">F2-12</strain>
    </source>
</reference>
<evidence type="ECO:0000313" key="3">
    <source>
        <dbReference type="Proteomes" id="UP001139494"/>
    </source>
</evidence>
<comment type="caution">
    <text evidence="2">The sequence shown here is derived from an EMBL/GenBank/DDBJ whole genome shotgun (WGS) entry which is preliminary data.</text>
</comment>
<feature type="transmembrane region" description="Helical" evidence="1">
    <location>
        <begin position="93"/>
        <end position="116"/>
    </location>
</feature>
<dbReference type="AlphaFoldDB" id="A0A9R1D6D9"/>
<dbReference type="Proteomes" id="UP001139494">
    <property type="component" value="Unassembled WGS sequence"/>
</dbReference>